<feature type="region of interest" description="Disordered" evidence="3">
    <location>
        <begin position="95"/>
        <end position="191"/>
    </location>
</feature>
<keyword evidence="2" id="KW-0539">Nucleus</keyword>
<feature type="compositionally biased region" description="Polar residues" evidence="3">
    <location>
        <begin position="217"/>
        <end position="261"/>
    </location>
</feature>
<dbReference type="GO" id="GO:0046982">
    <property type="term" value="F:protein heterodimerization activity"/>
    <property type="evidence" value="ECO:0007669"/>
    <property type="project" value="InterPro"/>
</dbReference>
<dbReference type="GO" id="GO:0016251">
    <property type="term" value="F:RNA polymerase II general transcription initiation factor activity"/>
    <property type="evidence" value="ECO:0007669"/>
    <property type="project" value="TreeGrafter"/>
</dbReference>
<reference evidence="5" key="1">
    <citation type="submission" date="2021-05" db="EMBL/GenBank/DDBJ databases">
        <authorList>
            <person name="Alioto T."/>
            <person name="Alioto T."/>
            <person name="Gomez Garrido J."/>
        </authorList>
    </citation>
    <scope>NUCLEOTIDE SEQUENCE</scope>
</reference>
<dbReference type="AlphaFoldDB" id="A0A8D8Q1F4"/>
<dbReference type="FunFam" id="1.10.20.10:FF:000074">
    <property type="entry name" value="dr1-associated corepressor"/>
    <property type="match status" value="1"/>
</dbReference>
<dbReference type="Pfam" id="PF00808">
    <property type="entry name" value="CBFD_NFYB_HMF"/>
    <property type="match status" value="1"/>
</dbReference>
<evidence type="ECO:0000256" key="2">
    <source>
        <dbReference type="ARBA" id="ARBA00023242"/>
    </source>
</evidence>
<feature type="domain" description="Transcription factor CBF/NF-Y/archaeal histone" evidence="4">
    <location>
        <begin position="10"/>
        <end position="74"/>
    </location>
</feature>
<feature type="region of interest" description="Disordered" evidence="3">
    <location>
        <begin position="358"/>
        <end position="380"/>
    </location>
</feature>
<dbReference type="InterPro" id="IPR009072">
    <property type="entry name" value="Histone-fold"/>
</dbReference>
<proteinExistence type="predicted"/>
<sequence>MPSKKKKYNARFPAGRIKKIMQSDEDVGKVAQAVPVIISRTLELFVESLLKKTVEITNARNAKTLTPSHLKQCILSEKRFDFLSDLVKNIPDAVNEEETQPNNEVTNSSCSSSSVPRRRTSAETRQSKPNNVAASGNSAATSNSCGSSSLVSSSSSSHSRLSHKSHHHVPQPTFQVSSSTPSPSGSSYTPHLNQHIATAHHPPQPGHNFTVSQLQQSQNSFTVSHQQQSQNSFTVSHQPQNHNNFTASQHHQQSPNNFTVSHQQQNHNQNYSVCQPSYSPTVSHPSLSHLNHHKPSLNHTTIHKTNSSHLNHNANPAHMNHTPSQPSPNITISAPNFTISIPSVENDQYIPQQPSYAQHIPYPQSHETQSSQSGNSGSGFQLNVCPSASVPTTATFNNMVPSYAPSPVSNLVIDEDYDN</sequence>
<name>A0A8D8Q1F4_9HEMI</name>
<dbReference type="EMBL" id="HBUF01051529">
    <property type="protein sequence ID" value="CAG6621999.1"/>
    <property type="molecule type" value="Transcribed_RNA"/>
</dbReference>
<feature type="compositionally biased region" description="Basic residues" evidence="3">
    <location>
        <begin position="160"/>
        <end position="169"/>
    </location>
</feature>
<dbReference type="PANTHER" id="PTHR10252:SF5">
    <property type="entry name" value="DR1-ASSOCIATED COREPRESSOR"/>
    <property type="match status" value="1"/>
</dbReference>
<evidence type="ECO:0000259" key="4">
    <source>
        <dbReference type="Pfam" id="PF00808"/>
    </source>
</evidence>
<organism evidence="5">
    <name type="scientific">Cacopsylla melanoneura</name>
    <dbReference type="NCBI Taxonomy" id="428564"/>
    <lineage>
        <taxon>Eukaryota</taxon>
        <taxon>Metazoa</taxon>
        <taxon>Ecdysozoa</taxon>
        <taxon>Arthropoda</taxon>
        <taxon>Hexapoda</taxon>
        <taxon>Insecta</taxon>
        <taxon>Pterygota</taxon>
        <taxon>Neoptera</taxon>
        <taxon>Paraneoptera</taxon>
        <taxon>Hemiptera</taxon>
        <taxon>Sternorrhyncha</taxon>
        <taxon>Psylloidea</taxon>
        <taxon>Psyllidae</taxon>
        <taxon>Psyllinae</taxon>
        <taxon>Cacopsylla</taxon>
    </lineage>
</organism>
<dbReference type="Gene3D" id="1.10.20.10">
    <property type="entry name" value="Histone, subunit A"/>
    <property type="match status" value="1"/>
</dbReference>
<evidence type="ECO:0000313" key="5">
    <source>
        <dbReference type="EMBL" id="CAG6621999.1"/>
    </source>
</evidence>
<comment type="subcellular location">
    <subcellularLocation>
        <location evidence="1">Nucleus</location>
    </subcellularLocation>
</comment>
<accession>A0A8D8Q1F4</accession>
<feature type="region of interest" description="Disordered" evidence="3">
    <location>
        <begin position="217"/>
        <end position="263"/>
    </location>
</feature>
<dbReference type="InterPro" id="IPR003958">
    <property type="entry name" value="CBFA_NFYB_domain"/>
</dbReference>
<dbReference type="CDD" id="cd22906">
    <property type="entry name" value="HFD_DRAP1"/>
    <property type="match status" value="1"/>
</dbReference>
<dbReference type="InterPro" id="IPR050568">
    <property type="entry name" value="Transcr_DNA_Rep_Reg"/>
</dbReference>
<feature type="compositionally biased region" description="Low complexity" evidence="3">
    <location>
        <begin position="130"/>
        <end position="159"/>
    </location>
</feature>
<protein>
    <submittedName>
        <fullName evidence="5">Dr1-associated corepressor</fullName>
    </submittedName>
</protein>
<dbReference type="GO" id="GO:0017054">
    <property type="term" value="C:negative cofactor 2 complex"/>
    <property type="evidence" value="ECO:0007669"/>
    <property type="project" value="TreeGrafter"/>
</dbReference>
<dbReference type="GO" id="GO:0001046">
    <property type="term" value="F:core promoter sequence-specific DNA binding"/>
    <property type="evidence" value="ECO:0007669"/>
    <property type="project" value="TreeGrafter"/>
</dbReference>
<feature type="compositionally biased region" description="Low complexity" evidence="3">
    <location>
        <begin position="170"/>
        <end position="190"/>
    </location>
</feature>
<evidence type="ECO:0000256" key="3">
    <source>
        <dbReference type="SAM" id="MobiDB-lite"/>
    </source>
</evidence>
<dbReference type="PANTHER" id="PTHR10252">
    <property type="entry name" value="HISTONE-LIKE TRANSCRIPTION FACTOR CCAAT-RELATED"/>
    <property type="match status" value="1"/>
</dbReference>
<feature type="compositionally biased region" description="Low complexity" evidence="3">
    <location>
        <begin position="369"/>
        <end position="380"/>
    </location>
</feature>
<dbReference type="SUPFAM" id="SSF47113">
    <property type="entry name" value="Histone-fold"/>
    <property type="match status" value="1"/>
</dbReference>
<evidence type="ECO:0000256" key="1">
    <source>
        <dbReference type="ARBA" id="ARBA00004123"/>
    </source>
</evidence>